<dbReference type="Gene3D" id="3.60.15.10">
    <property type="entry name" value="Ribonuclease Z/Hydroxyacylglutathione hydrolase-like"/>
    <property type="match status" value="1"/>
</dbReference>
<organism evidence="1 2">
    <name type="scientific">Methylobacterium brachiatum</name>
    <dbReference type="NCBI Taxonomy" id="269660"/>
    <lineage>
        <taxon>Bacteria</taxon>
        <taxon>Pseudomonadati</taxon>
        <taxon>Pseudomonadota</taxon>
        <taxon>Alphaproteobacteria</taxon>
        <taxon>Hyphomicrobiales</taxon>
        <taxon>Methylobacteriaceae</taxon>
        <taxon>Methylobacterium</taxon>
    </lineage>
</organism>
<name>A0AAJ1WX12_9HYPH</name>
<dbReference type="InterPro" id="IPR036866">
    <property type="entry name" value="RibonucZ/Hydroxyglut_hydro"/>
</dbReference>
<proteinExistence type="predicted"/>
<sequence length="56" mass="6222">MPHPDWTVIWDTDPAQAIATRRKILDRAATEGLSVTGIRLAARDSIERADADHALR</sequence>
<evidence type="ECO:0000313" key="1">
    <source>
        <dbReference type="EMBL" id="MDQ0542773.1"/>
    </source>
</evidence>
<reference evidence="1" key="1">
    <citation type="submission" date="2023-07" db="EMBL/GenBank/DDBJ databases">
        <title>Genomic Encyclopedia of Type Strains, Phase IV (KMG-IV): sequencing the most valuable type-strain genomes for metagenomic binning, comparative biology and taxonomic classification.</title>
        <authorList>
            <person name="Goeker M."/>
        </authorList>
    </citation>
    <scope>NUCLEOTIDE SEQUENCE</scope>
    <source>
        <strain evidence="1">DSM 19569</strain>
    </source>
</reference>
<protein>
    <submittedName>
        <fullName evidence="1">Uncharacterized protein</fullName>
    </submittedName>
</protein>
<comment type="caution">
    <text evidence="1">The sequence shown here is derived from an EMBL/GenBank/DDBJ whole genome shotgun (WGS) entry which is preliminary data.</text>
</comment>
<accession>A0AAJ1WX12</accession>
<evidence type="ECO:0000313" key="2">
    <source>
        <dbReference type="Proteomes" id="UP001223420"/>
    </source>
</evidence>
<dbReference type="EMBL" id="JAUSWL010000002">
    <property type="protein sequence ID" value="MDQ0542773.1"/>
    <property type="molecule type" value="Genomic_DNA"/>
</dbReference>
<dbReference type="Proteomes" id="UP001223420">
    <property type="component" value="Unassembled WGS sequence"/>
</dbReference>
<gene>
    <name evidence="1" type="ORF">QO001_001691</name>
</gene>
<dbReference type="AlphaFoldDB" id="A0AAJ1WX12"/>